<dbReference type="Proteomes" id="UP000824120">
    <property type="component" value="Chromosome 8"/>
</dbReference>
<protein>
    <submittedName>
        <fullName evidence="1">Uncharacterized protein</fullName>
    </submittedName>
</protein>
<keyword evidence="2" id="KW-1185">Reference proteome</keyword>
<sequence>MAYDFFHSTIGVKQLRIKDLYSGLEEIRGAIMTIDQQRQLVEEVTGFSRGIFPLMYLGCPIGHAKKQKAHCSADKTKFKAS</sequence>
<name>A0A9J5XSP8_SOLCO</name>
<accession>A0A9J5XSP8</accession>
<comment type="caution">
    <text evidence="1">The sequence shown here is derived from an EMBL/GenBank/DDBJ whole genome shotgun (WGS) entry which is preliminary data.</text>
</comment>
<evidence type="ECO:0000313" key="2">
    <source>
        <dbReference type="Proteomes" id="UP000824120"/>
    </source>
</evidence>
<proteinExistence type="predicted"/>
<organism evidence="1 2">
    <name type="scientific">Solanum commersonii</name>
    <name type="common">Commerson's wild potato</name>
    <name type="synonym">Commerson's nightshade</name>
    <dbReference type="NCBI Taxonomy" id="4109"/>
    <lineage>
        <taxon>Eukaryota</taxon>
        <taxon>Viridiplantae</taxon>
        <taxon>Streptophyta</taxon>
        <taxon>Embryophyta</taxon>
        <taxon>Tracheophyta</taxon>
        <taxon>Spermatophyta</taxon>
        <taxon>Magnoliopsida</taxon>
        <taxon>eudicotyledons</taxon>
        <taxon>Gunneridae</taxon>
        <taxon>Pentapetalae</taxon>
        <taxon>asterids</taxon>
        <taxon>lamiids</taxon>
        <taxon>Solanales</taxon>
        <taxon>Solanaceae</taxon>
        <taxon>Solanoideae</taxon>
        <taxon>Solaneae</taxon>
        <taxon>Solanum</taxon>
    </lineage>
</organism>
<reference evidence="1 2" key="1">
    <citation type="submission" date="2020-09" db="EMBL/GenBank/DDBJ databases">
        <title>De no assembly of potato wild relative species, Solanum commersonii.</title>
        <authorList>
            <person name="Cho K."/>
        </authorList>
    </citation>
    <scope>NUCLEOTIDE SEQUENCE [LARGE SCALE GENOMIC DNA]</scope>
    <source>
        <strain evidence="1">LZ3.2</strain>
        <tissue evidence="1">Leaf</tissue>
    </source>
</reference>
<dbReference type="AlphaFoldDB" id="A0A9J5XSP8"/>
<dbReference type="EMBL" id="JACXVP010000008">
    <property type="protein sequence ID" value="KAG5589990.1"/>
    <property type="molecule type" value="Genomic_DNA"/>
</dbReference>
<evidence type="ECO:0000313" key="1">
    <source>
        <dbReference type="EMBL" id="KAG5589990.1"/>
    </source>
</evidence>
<gene>
    <name evidence="1" type="ORF">H5410_040504</name>
</gene>